<reference evidence="2 3" key="1">
    <citation type="journal article" date="2014" name="BMC Genomics">
        <title>Adaptive genomic structural variation in the grape powdery mildew pathogen, Erysiphe necator.</title>
        <authorList>
            <person name="Jones L."/>
            <person name="Riaz S."/>
            <person name="Morales-Cruz A."/>
            <person name="Amrine K.C."/>
            <person name="McGuire B."/>
            <person name="Gubler W.D."/>
            <person name="Walker M.A."/>
            <person name="Cantu D."/>
        </authorList>
    </citation>
    <scope>NUCLEOTIDE SEQUENCE [LARGE SCALE GENOMIC DNA]</scope>
    <source>
        <strain evidence="3">c</strain>
    </source>
</reference>
<feature type="region of interest" description="Disordered" evidence="1">
    <location>
        <begin position="457"/>
        <end position="483"/>
    </location>
</feature>
<accession>A0A0B1P7B1</accession>
<dbReference type="AlphaFoldDB" id="A0A0B1P7B1"/>
<protein>
    <submittedName>
        <fullName evidence="2">Uncharacterized protein</fullName>
    </submittedName>
</protein>
<feature type="region of interest" description="Disordered" evidence="1">
    <location>
        <begin position="321"/>
        <end position="349"/>
    </location>
</feature>
<feature type="compositionally biased region" description="Polar residues" evidence="1">
    <location>
        <begin position="472"/>
        <end position="483"/>
    </location>
</feature>
<keyword evidence="3" id="KW-1185">Reference proteome</keyword>
<sequence>MTVSRVVSGLSDDALKVKAIERGVASSSNLEESFRIIRDQRENLKSKWFNRILKALNQVTEVLQDFAYRYNNPNELHQIIMLACQSTPQQSYITPILNQNALPSAARQLTSRFFSMPNSQGMNEYPREVKFLNIDDNNPWKQQADYTPQVQKTEVRYQGPEYRGENPWKGESSWAMRWHNRDEQTVPSQNADRNGKGREDMITPQSFHSSHLMVNGEIEYRNNKHRQKKEVFERRETQPKSFIQSSDQLTANEVEIEQRKKHRYEAAGLPQPYIEERTMPRNNGVEEMSVEELIALDKITGQNENKVNAVDESLDEYLLDEPLEVETSKTSFPRNTTTTEKTKERSPTESEILLSAHVIDRDNTKRPRTHHDILNDEDIEPLPKVSSIQDEFTQFRGRAKLGRRQIEPLINARINEGPLDYMKILGRTKVEVSLTDLAQMSPAARKHWKHGILRVNDKRSRRKRHQAEISEVASNSLSHPNPP</sequence>
<proteinExistence type="predicted"/>
<dbReference type="Proteomes" id="UP000030854">
    <property type="component" value="Unassembled WGS sequence"/>
</dbReference>
<evidence type="ECO:0000313" key="2">
    <source>
        <dbReference type="EMBL" id="KHJ34153.1"/>
    </source>
</evidence>
<gene>
    <name evidence="2" type="ORF">EV44_g1958</name>
</gene>
<name>A0A0B1P7B1_UNCNE</name>
<comment type="caution">
    <text evidence="2">The sequence shown here is derived from an EMBL/GenBank/DDBJ whole genome shotgun (WGS) entry which is preliminary data.</text>
</comment>
<feature type="region of interest" description="Disordered" evidence="1">
    <location>
        <begin position="182"/>
        <end position="203"/>
    </location>
</feature>
<dbReference type="HOGENOM" id="CLU_565240_0_0_1"/>
<dbReference type="EMBL" id="JNVN01001018">
    <property type="protein sequence ID" value="KHJ34153.1"/>
    <property type="molecule type" value="Genomic_DNA"/>
</dbReference>
<organism evidence="2 3">
    <name type="scientific">Uncinula necator</name>
    <name type="common">Grape powdery mildew</name>
    <dbReference type="NCBI Taxonomy" id="52586"/>
    <lineage>
        <taxon>Eukaryota</taxon>
        <taxon>Fungi</taxon>
        <taxon>Dikarya</taxon>
        <taxon>Ascomycota</taxon>
        <taxon>Pezizomycotina</taxon>
        <taxon>Leotiomycetes</taxon>
        <taxon>Erysiphales</taxon>
        <taxon>Erysiphaceae</taxon>
        <taxon>Erysiphe</taxon>
    </lineage>
</organism>
<evidence type="ECO:0000313" key="3">
    <source>
        <dbReference type="Proteomes" id="UP000030854"/>
    </source>
</evidence>
<evidence type="ECO:0000256" key="1">
    <source>
        <dbReference type="SAM" id="MobiDB-lite"/>
    </source>
</evidence>